<dbReference type="GO" id="GO:0005524">
    <property type="term" value="F:ATP binding"/>
    <property type="evidence" value="ECO:0007669"/>
    <property type="project" value="UniProtKB-KW"/>
</dbReference>
<sequence length="659" mass="73641">MHFCMPGVFGKLEQFTSTFYAAGSSSTGHDVDGVKRQFKILKHILRAFMLRRTKMQLVESGTLMLPPLTEITVMVPSVPLQKKVYMSILRRELPTLLAFSSGASSHQSLQNIVVQLRKACSHPYLFIGIEPEPYEEGEHLIHASGKLIVLDQLLGRLHAEGHRVLLFAQMTHTLDILQDFLDLRKYTYKRLDGSVRAEERFAAIRSFSWQPDEGFVKSAPSSNDAFVFMISTRAGGVGLNLVAADTVIFYEQDWNPQVDKQALQRAHRIGQMSHVLSINLVTEHSIEEVIIRRAERKLNLSNDVVGQKDNDIQDIGKLGGEAVDIRSLIFGLQIFDPTDVTAENLSEKNINDLNAMTNKVIEMRKNGTSQKDDQRFEINPTTLLDNELMKSNPGSTKFDCKLDEAAYLSWVEKFREASQSLADSTLSLGKRRNVLEKMQSTREAQKKKATENKLAKWEALGYKSLATKDPDYIADDQIVADSGSIQFVFGDCTKPSTICLSEPAIIFCCVDTSGKWGLGGMFNSLAALSSSIPDAYHQAFKCGDLHMGDLHLIELTGSDGDTSTYFAAPLSVALAVVQSHNPRRRVPRSSISLSDLEKCLAKASFTAAQKSASIHLPRIGSRSVMYTVERLLRKYSAMHGIKIYVYYFRRPSEEKPQQS</sequence>
<evidence type="ECO:0000313" key="8">
    <source>
        <dbReference type="EMBL" id="KAJ0970603.1"/>
    </source>
</evidence>
<organism evidence="8 9">
    <name type="scientific">Dioscorea zingiberensis</name>
    <dbReference type="NCBI Taxonomy" id="325984"/>
    <lineage>
        <taxon>Eukaryota</taxon>
        <taxon>Viridiplantae</taxon>
        <taxon>Streptophyta</taxon>
        <taxon>Embryophyta</taxon>
        <taxon>Tracheophyta</taxon>
        <taxon>Spermatophyta</taxon>
        <taxon>Magnoliopsida</taxon>
        <taxon>Liliopsida</taxon>
        <taxon>Dioscoreales</taxon>
        <taxon>Dioscoreaceae</taxon>
        <taxon>Dioscorea</taxon>
    </lineage>
</organism>
<dbReference type="GO" id="GO:0003678">
    <property type="term" value="F:DNA helicase activity"/>
    <property type="evidence" value="ECO:0007669"/>
    <property type="project" value="InterPro"/>
</dbReference>
<reference evidence="8" key="1">
    <citation type="submission" date="2021-03" db="EMBL/GenBank/DDBJ databases">
        <authorList>
            <person name="Li Z."/>
            <person name="Yang C."/>
        </authorList>
    </citation>
    <scope>NUCLEOTIDE SEQUENCE</scope>
    <source>
        <strain evidence="8">Dzin_1.0</strain>
        <tissue evidence="8">Leaf</tissue>
    </source>
</reference>
<dbReference type="InterPro" id="IPR001650">
    <property type="entry name" value="Helicase_C-like"/>
</dbReference>
<dbReference type="GO" id="GO:0016787">
    <property type="term" value="F:hydrolase activity"/>
    <property type="evidence" value="ECO:0007669"/>
    <property type="project" value="UniProtKB-KW"/>
</dbReference>
<dbReference type="PROSITE" id="PS51194">
    <property type="entry name" value="HELICASE_CTER"/>
    <property type="match status" value="1"/>
</dbReference>
<keyword evidence="6" id="KW-0539">Nucleus</keyword>
<keyword evidence="9" id="KW-1185">Reference proteome</keyword>
<evidence type="ECO:0000259" key="7">
    <source>
        <dbReference type="PROSITE" id="PS51194"/>
    </source>
</evidence>
<evidence type="ECO:0000256" key="2">
    <source>
        <dbReference type="ARBA" id="ARBA00007025"/>
    </source>
</evidence>
<reference evidence="8" key="2">
    <citation type="journal article" date="2022" name="Hortic Res">
        <title>The genome of Dioscorea zingiberensis sheds light on the biosynthesis, origin and evolution of the medicinally important diosgenin saponins.</title>
        <authorList>
            <person name="Li Y."/>
            <person name="Tan C."/>
            <person name="Li Z."/>
            <person name="Guo J."/>
            <person name="Li S."/>
            <person name="Chen X."/>
            <person name="Wang C."/>
            <person name="Dai X."/>
            <person name="Yang H."/>
            <person name="Song W."/>
            <person name="Hou L."/>
            <person name="Xu J."/>
            <person name="Tong Z."/>
            <person name="Xu A."/>
            <person name="Yuan X."/>
            <person name="Wang W."/>
            <person name="Yang Q."/>
            <person name="Chen L."/>
            <person name="Sun Z."/>
            <person name="Wang K."/>
            <person name="Pan B."/>
            <person name="Chen J."/>
            <person name="Bao Y."/>
            <person name="Liu F."/>
            <person name="Qi X."/>
            <person name="Gang D.R."/>
            <person name="Wen J."/>
            <person name="Li J."/>
        </authorList>
    </citation>
    <scope>NUCLEOTIDE SEQUENCE</scope>
    <source>
        <strain evidence="8">Dzin_1.0</strain>
    </source>
</reference>
<dbReference type="SUPFAM" id="SSF52949">
    <property type="entry name" value="Macro domain-like"/>
    <property type="match status" value="1"/>
</dbReference>
<keyword evidence="3" id="KW-0547">Nucleotide-binding</keyword>
<dbReference type="SUPFAM" id="SSF52540">
    <property type="entry name" value="P-loop containing nucleoside triphosphate hydrolases"/>
    <property type="match status" value="1"/>
</dbReference>
<dbReference type="GO" id="GO:0006338">
    <property type="term" value="P:chromatin remodeling"/>
    <property type="evidence" value="ECO:0007669"/>
    <property type="project" value="InterPro"/>
</dbReference>
<accession>A0A9D5CCE1</accession>
<dbReference type="OrthoDB" id="777727at2759"/>
<evidence type="ECO:0000256" key="1">
    <source>
        <dbReference type="ARBA" id="ARBA00004123"/>
    </source>
</evidence>
<dbReference type="InterPro" id="IPR027417">
    <property type="entry name" value="P-loop_NTPase"/>
</dbReference>
<protein>
    <recommendedName>
        <fullName evidence="7">Helicase C-terminal domain-containing protein</fullName>
    </recommendedName>
</protein>
<keyword evidence="4" id="KW-0378">Hydrolase</keyword>
<proteinExistence type="inferred from homology"/>
<dbReference type="Pfam" id="PF00271">
    <property type="entry name" value="Helicase_C"/>
    <property type="match status" value="1"/>
</dbReference>
<dbReference type="InterPro" id="IPR000330">
    <property type="entry name" value="SNF2_N"/>
</dbReference>
<feature type="domain" description="Helicase C-terminal" evidence="7">
    <location>
        <begin position="149"/>
        <end position="313"/>
    </location>
</feature>
<dbReference type="InterPro" id="IPR043472">
    <property type="entry name" value="Macro_dom-like"/>
</dbReference>
<dbReference type="FunFam" id="3.40.50.300:FF:001488">
    <property type="entry name" value="Putative helicase CHR10"/>
    <property type="match status" value="1"/>
</dbReference>
<comment type="similarity">
    <text evidence="2">Belongs to the SNF2/RAD54 helicase family.</text>
</comment>
<evidence type="ECO:0000256" key="5">
    <source>
        <dbReference type="ARBA" id="ARBA00022840"/>
    </source>
</evidence>
<evidence type="ECO:0000256" key="6">
    <source>
        <dbReference type="ARBA" id="ARBA00023242"/>
    </source>
</evidence>
<dbReference type="GO" id="GO:0006281">
    <property type="term" value="P:DNA repair"/>
    <property type="evidence" value="ECO:0007669"/>
    <property type="project" value="InterPro"/>
</dbReference>
<evidence type="ECO:0000313" key="9">
    <source>
        <dbReference type="Proteomes" id="UP001085076"/>
    </source>
</evidence>
<dbReference type="InterPro" id="IPR031053">
    <property type="entry name" value="ALC1"/>
</dbReference>
<dbReference type="InterPro" id="IPR049730">
    <property type="entry name" value="SNF2/RAD54-like_C"/>
</dbReference>
<gene>
    <name evidence="8" type="ORF">J5N97_018562</name>
</gene>
<evidence type="ECO:0000256" key="4">
    <source>
        <dbReference type="ARBA" id="ARBA00022801"/>
    </source>
</evidence>
<dbReference type="Gene3D" id="3.40.50.300">
    <property type="entry name" value="P-loop containing nucleotide triphosphate hydrolases"/>
    <property type="match status" value="1"/>
</dbReference>
<dbReference type="Proteomes" id="UP001085076">
    <property type="component" value="Miscellaneous, Linkage group lg05"/>
</dbReference>
<comment type="subcellular location">
    <subcellularLocation>
        <location evidence="1">Nucleus</location>
    </subcellularLocation>
</comment>
<comment type="caution">
    <text evidence="8">The sequence shown here is derived from an EMBL/GenBank/DDBJ whole genome shotgun (WGS) entry which is preliminary data.</text>
</comment>
<dbReference type="SMART" id="SM00490">
    <property type="entry name" value="HELICc"/>
    <property type="match status" value="1"/>
</dbReference>
<evidence type="ECO:0000256" key="3">
    <source>
        <dbReference type="ARBA" id="ARBA00022741"/>
    </source>
</evidence>
<dbReference type="CDD" id="cd18793">
    <property type="entry name" value="SF2_C_SNF"/>
    <property type="match status" value="1"/>
</dbReference>
<dbReference type="EMBL" id="JAGGNH010000005">
    <property type="protein sequence ID" value="KAJ0970603.1"/>
    <property type="molecule type" value="Genomic_DNA"/>
</dbReference>
<dbReference type="PANTHER" id="PTHR47157">
    <property type="entry name" value="CHROMODOMAIN-HELICASE-DNA-BINDING PROTEIN 1-LIKE"/>
    <property type="match status" value="1"/>
</dbReference>
<name>A0A9D5CCE1_9LILI</name>
<dbReference type="PANTHER" id="PTHR47157:SF1">
    <property type="entry name" value="CHROMODOMAIN-HELICASE-DNA-BINDING PROTEIN 1-LIKE"/>
    <property type="match status" value="1"/>
</dbReference>
<dbReference type="GO" id="GO:0005634">
    <property type="term" value="C:nucleus"/>
    <property type="evidence" value="ECO:0007669"/>
    <property type="project" value="UniProtKB-SubCell"/>
</dbReference>
<keyword evidence="5" id="KW-0067">ATP-binding</keyword>
<dbReference type="AlphaFoldDB" id="A0A9D5CCE1"/>
<dbReference type="Gene3D" id="3.40.220.10">
    <property type="entry name" value="Leucine Aminopeptidase, subunit E, domain 1"/>
    <property type="match status" value="1"/>
</dbReference>
<dbReference type="Pfam" id="PF00176">
    <property type="entry name" value="SNF2-rel_dom"/>
    <property type="match status" value="1"/>
</dbReference>